<dbReference type="InterPro" id="IPR049585">
    <property type="entry name" value="CdiI_EcoliA0-like"/>
</dbReference>
<gene>
    <name evidence="1" type="ORF">HZI73_18805</name>
</gene>
<dbReference type="AlphaFoldDB" id="A0A8J8MMI4"/>
<dbReference type="EMBL" id="CP058649">
    <property type="protein sequence ID" value="QUI24216.1"/>
    <property type="molecule type" value="Genomic_DNA"/>
</dbReference>
<name>A0A8J8MMI4_9FIRM</name>
<reference evidence="1" key="1">
    <citation type="submission" date="2020-07" db="EMBL/GenBank/DDBJ databases">
        <title>Vallitalea pronyensis genome.</title>
        <authorList>
            <person name="Postec A."/>
        </authorList>
    </citation>
    <scope>NUCLEOTIDE SEQUENCE</scope>
    <source>
        <strain evidence="1">FatNI3</strain>
    </source>
</reference>
<evidence type="ECO:0000313" key="1">
    <source>
        <dbReference type="EMBL" id="QUI24216.1"/>
    </source>
</evidence>
<organism evidence="1 2">
    <name type="scientific">Vallitalea pronyensis</name>
    <dbReference type="NCBI Taxonomy" id="1348613"/>
    <lineage>
        <taxon>Bacteria</taxon>
        <taxon>Bacillati</taxon>
        <taxon>Bacillota</taxon>
        <taxon>Clostridia</taxon>
        <taxon>Lachnospirales</taxon>
        <taxon>Vallitaleaceae</taxon>
        <taxon>Vallitalea</taxon>
    </lineage>
</organism>
<dbReference type="Pfam" id="PF24172">
    <property type="entry name" value="CdiI_ImmP"/>
    <property type="match status" value="1"/>
</dbReference>
<accession>A0A8J8MMI4</accession>
<protein>
    <submittedName>
        <fullName evidence="1">Uncharacterized protein</fullName>
    </submittedName>
</protein>
<evidence type="ECO:0000313" key="2">
    <source>
        <dbReference type="Proteomes" id="UP000683246"/>
    </source>
</evidence>
<proteinExistence type="predicted"/>
<dbReference type="Proteomes" id="UP000683246">
    <property type="component" value="Chromosome"/>
</dbReference>
<sequence length="89" mass="10473">MTLLDECLEALQDNYKILSNTQKEQLLKELFETFSLTNWGRINWVKLKTVKKCMDTENFIDSIIDFIGGNNEDIIIVWDEINHPKILLN</sequence>
<dbReference type="RefSeq" id="WP_212694910.1">
    <property type="nucleotide sequence ID" value="NZ_CP058649.1"/>
</dbReference>
<keyword evidence="2" id="KW-1185">Reference proteome</keyword>
<dbReference type="KEGG" id="vpy:HZI73_18805"/>